<feature type="region of interest" description="Disordered" evidence="6">
    <location>
        <begin position="123"/>
        <end position="168"/>
    </location>
</feature>
<gene>
    <name evidence="8" type="ORF">FE257_011764</name>
</gene>
<comment type="caution">
    <text evidence="8">The sequence shown here is derived from an EMBL/GenBank/DDBJ whole genome shotgun (WGS) entry which is preliminary data.</text>
</comment>
<dbReference type="CDD" id="cd00067">
    <property type="entry name" value="GAL4"/>
    <property type="match status" value="1"/>
</dbReference>
<evidence type="ECO:0000256" key="3">
    <source>
        <dbReference type="ARBA" id="ARBA00023125"/>
    </source>
</evidence>
<dbReference type="PANTHER" id="PTHR47424">
    <property type="entry name" value="REGULATORY PROTEIN GAL4"/>
    <property type="match status" value="1"/>
</dbReference>
<dbReference type="Pfam" id="PF04082">
    <property type="entry name" value="Fungal_trans"/>
    <property type="match status" value="1"/>
</dbReference>
<feature type="region of interest" description="Disordered" evidence="6">
    <location>
        <begin position="210"/>
        <end position="236"/>
    </location>
</feature>
<dbReference type="Pfam" id="PF00172">
    <property type="entry name" value="Zn_clus"/>
    <property type="match status" value="1"/>
</dbReference>
<proteinExistence type="predicted"/>
<dbReference type="InterPro" id="IPR001138">
    <property type="entry name" value="Zn2Cys6_DnaBD"/>
</dbReference>
<protein>
    <recommendedName>
        <fullName evidence="7">Zn(2)-C6 fungal-type domain-containing protein</fullName>
    </recommendedName>
</protein>
<feature type="region of interest" description="Disordered" evidence="6">
    <location>
        <begin position="606"/>
        <end position="628"/>
    </location>
</feature>
<reference evidence="8" key="2">
    <citation type="submission" date="2020-02" db="EMBL/GenBank/DDBJ databases">
        <authorList>
            <person name="Gilchrist C.L.M."/>
            <person name="Chooi Y.-H."/>
        </authorList>
    </citation>
    <scope>NUCLEOTIDE SEQUENCE</scope>
    <source>
        <strain evidence="8">MST-FP2251</strain>
    </source>
</reference>
<evidence type="ECO:0000256" key="4">
    <source>
        <dbReference type="ARBA" id="ARBA00023163"/>
    </source>
</evidence>
<dbReference type="PROSITE" id="PS50048">
    <property type="entry name" value="ZN2_CY6_FUNGAL_2"/>
    <property type="match status" value="1"/>
</dbReference>
<feature type="domain" description="Zn(2)-C6 fungal-type" evidence="7">
    <location>
        <begin position="52"/>
        <end position="81"/>
    </location>
</feature>
<dbReference type="SUPFAM" id="SSF57701">
    <property type="entry name" value="Zn2/Cys6 DNA-binding domain"/>
    <property type="match status" value="1"/>
</dbReference>
<dbReference type="InterPro" id="IPR036864">
    <property type="entry name" value="Zn2-C6_fun-type_DNA-bd_sf"/>
</dbReference>
<dbReference type="InterPro" id="IPR051127">
    <property type="entry name" value="Fungal_SecMet_Regulators"/>
</dbReference>
<name>A0AAD4CVQ6_ASPNN</name>
<dbReference type="PANTHER" id="PTHR47424:SF5">
    <property type="entry name" value="ZN(II)2CYS6 TRANSCRIPTION FACTOR (EUROFUNG)"/>
    <property type="match status" value="1"/>
</dbReference>
<dbReference type="CDD" id="cd12148">
    <property type="entry name" value="fungal_TF_MHR"/>
    <property type="match status" value="1"/>
</dbReference>
<keyword evidence="2" id="KW-0805">Transcription regulation</keyword>
<evidence type="ECO:0000313" key="8">
    <source>
        <dbReference type="EMBL" id="KAF9893332.1"/>
    </source>
</evidence>
<organism evidence="8 9">
    <name type="scientific">Aspergillus nanangensis</name>
    <dbReference type="NCBI Taxonomy" id="2582783"/>
    <lineage>
        <taxon>Eukaryota</taxon>
        <taxon>Fungi</taxon>
        <taxon>Dikarya</taxon>
        <taxon>Ascomycota</taxon>
        <taxon>Pezizomycotina</taxon>
        <taxon>Eurotiomycetes</taxon>
        <taxon>Eurotiomycetidae</taxon>
        <taxon>Eurotiales</taxon>
        <taxon>Aspergillaceae</taxon>
        <taxon>Aspergillus</taxon>
        <taxon>Aspergillus subgen. Circumdati</taxon>
    </lineage>
</organism>
<evidence type="ECO:0000256" key="6">
    <source>
        <dbReference type="SAM" id="MobiDB-lite"/>
    </source>
</evidence>
<dbReference type="AlphaFoldDB" id="A0AAD4CVQ6"/>
<evidence type="ECO:0000259" key="7">
    <source>
        <dbReference type="PROSITE" id="PS50048"/>
    </source>
</evidence>
<dbReference type="GO" id="GO:0008270">
    <property type="term" value="F:zinc ion binding"/>
    <property type="evidence" value="ECO:0007669"/>
    <property type="project" value="InterPro"/>
</dbReference>
<dbReference type="PROSITE" id="PS00463">
    <property type="entry name" value="ZN2_CY6_FUNGAL_1"/>
    <property type="match status" value="1"/>
</dbReference>
<evidence type="ECO:0000313" key="9">
    <source>
        <dbReference type="Proteomes" id="UP001194746"/>
    </source>
</evidence>
<dbReference type="EMBL" id="VCAU01000008">
    <property type="protein sequence ID" value="KAF9893332.1"/>
    <property type="molecule type" value="Genomic_DNA"/>
</dbReference>
<sequence>MQPPIMRSEPCLMNSPPETEPRGESIQSAEDEVDSSAKTAARPKRGKYISKACTECKRRKSKCNGRHPCSRCVHHDITCWFPGVYLGKHTLNRSLGVYPTHNGRQTRRTANLEEVRQLKQQIASLQREAKTRRELEHNDDFTSPLPDPVHSRRLSHPSPHLQQTSPTSLHELTAVPDAADLTEPHHRQAASNYAFNFRLARTHLDAMGIVNENRDSDGDPGSQLPSGLQTPSSSADPLWAIPRREAIRLTSVYEEEIGISYPLLNIQKITSHISHLYDALEAATRCGFSYLALPGPSVIPREDLYIVKMAIYEFLADHDLFAWRLIGIVARWCLELRLNQASVLDRMFTNPEDLKYSIRLFWSIHTLDRRWGFGTGLPFAIQNDDIDSALPEPDDEVPYLKAMVAYSRIGSKVWYSTYSARLGSPHLRRDDVGYLDYLVTQWFDSLPEFLRVPPEGSPPAAEPSRGLQRLKLLLHLRAGYLKILLYQPVLHSVSQMRTNWSHTKTVVDIAKDTIRRLDRLNRTTDIYQTQQMCFNHFLVTSLGIIFLAVSIAPAEFSDIVREEFYMALDLVKSFSGNSFVSRRLWNMIRGLREIGGKLGLGGSASGRGQLDLDGQEGNGPVVESSTTAGVIHSNPMPYIPSVALEPEPSSFPGPCGGLTNNAQMLTAGGFSETISGLQMTQDLSEMFETMEQGRSRLDGWGSISETPRGPPSIGEIDFSQIVADLF</sequence>
<reference evidence="8" key="1">
    <citation type="journal article" date="2019" name="Beilstein J. Org. Chem.">
        <title>Nanangenines: drimane sesquiterpenoids as the dominant metabolite cohort of a novel Australian fungus, Aspergillus nanangensis.</title>
        <authorList>
            <person name="Lacey H.J."/>
            <person name="Gilchrist C.L.M."/>
            <person name="Crombie A."/>
            <person name="Kalaitzis J.A."/>
            <person name="Vuong D."/>
            <person name="Rutledge P.J."/>
            <person name="Turner P."/>
            <person name="Pitt J.I."/>
            <person name="Lacey E."/>
            <person name="Chooi Y.H."/>
            <person name="Piggott A.M."/>
        </authorList>
    </citation>
    <scope>NUCLEOTIDE SEQUENCE</scope>
    <source>
        <strain evidence="8">MST-FP2251</strain>
    </source>
</reference>
<dbReference type="SMART" id="SM00066">
    <property type="entry name" value="GAL4"/>
    <property type="match status" value="1"/>
</dbReference>
<dbReference type="SMART" id="SM00906">
    <property type="entry name" value="Fungal_trans"/>
    <property type="match status" value="1"/>
</dbReference>
<dbReference type="InterPro" id="IPR007219">
    <property type="entry name" value="XnlR_reg_dom"/>
</dbReference>
<dbReference type="GO" id="GO:0003677">
    <property type="term" value="F:DNA binding"/>
    <property type="evidence" value="ECO:0007669"/>
    <property type="project" value="UniProtKB-KW"/>
</dbReference>
<keyword evidence="3" id="KW-0238">DNA-binding</keyword>
<feature type="compositionally biased region" description="Polar residues" evidence="6">
    <location>
        <begin position="223"/>
        <end position="235"/>
    </location>
</feature>
<dbReference type="Proteomes" id="UP001194746">
    <property type="component" value="Unassembled WGS sequence"/>
</dbReference>
<evidence type="ECO:0000256" key="1">
    <source>
        <dbReference type="ARBA" id="ARBA00022723"/>
    </source>
</evidence>
<feature type="compositionally biased region" description="Basic and acidic residues" evidence="6">
    <location>
        <begin position="127"/>
        <end position="140"/>
    </location>
</feature>
<evidence type="ECO:0000256" key="2">
    <source>
        <dbReference type="ARBA" id="ARBA00023015"/>
    </source>
</evidence>
<keyword evidence="4" id="KW-0804">Transcription</keyword>
<keyword evidence="5" id="KW-0539">Nucleus</keyword>
<dbReference type="GO" id="GO:0000981">
    <property type="term" value="F:DNA-binding transcription factor activity, RNA polymerase II-specific"/>
    <property type="evidence" value="ECO:0007669"/>
    <property type="project" value="InterPro"/>
</dbReference>
<dbReference type="GO" id="GO:0006351">
    <property type="term" value="P:DNA-templated transcription"/>
    <property type="evidence" value="ECO:0007669"/>
    <property type="project" value="InterPro"/>
</dbReference>
<accession>A0AAD4CVQ6</accession>
<feature type="region of interest" description="Disordered" evidence="6">
    <location>
        <begin position="1"/>
        <end position="44"/>
    </location>
</feature>
<evidence type="ECO:0000256" key="5">
    <source>
        <dbReference type="ARBA" id="ARBA00023242"/>
    </source>
</evidence>
<dbReference type="GO" id="GO:0009893">
    <property type="term" value="P:positive regulation of metabolic process"/>
    <property type="evidence" value="ECO:0007669"/>
    <property type="project" value="UniProtKB-ARBA"/>
</dbReference>
<keyword evidence="1" id="KW-0479">Metal-binding</keyword>
<keyword evidence="9" id="KW-1185">Reference proteome</keyword>
<dbReference type="Gene3D" id="4.10.240.10">
    <property type="entry name" value="Zn(2)-C6 fungal-type DNA-binding domain"/>
    <property type="match status" value="1"/>
</dbReference>